<dbReference type="PROSITE" id="PS00135">
    <property type="entry name" value="TRYPSIN_SER"/>
    <property type="match status" value="1"/>
</dbReference>
<gene>
    <name evidence="12" type="ORF">PIBRA_LOCUS11889</name>
</gene>
<dbReference type="InterPro" id="IPR033116">
    <property type="entry name" value="TRYPSIN_SER"/>
</dbReference>
<dbReference type="SUPFAM" id="SSF50494">
    <property type="entry name" value="Trypsin-like serine proteases"/>
    <property type="match status" value="1"/>
</dbReference>
<keyword evidence="3 10" id="KW-0732">Signal</keyword>
<feature type="domain" description="Peptidase S1" evidence="11">
    <location>
        <begin position="148"/>
        <end position="392"/>
    </location>
</feature>
<organism evidence="12 13">
    <name type="scientific">Pieris brassicae</name>
    <name type="common">White butterfly</name>
    <name type="synonym">Large white butterfly</name>
    <dbReference type="NCBI Taxonomy" id="7116"/>
    <lineage>
        <taxon>Eukaryota</taxon>
        <taxon>Metazoa</taxon>
        <taxon>Ecdysozoa</taxon>
        <taxon>Arthropoda</taxon>
        <taxon>Hexapoda</taxon>
        <taxon>Insecta</taxon>
        <taxon>Pterygota</taxon>
        <taxon>Neoptera</taxon>
        <taxon>Endopterygota</taxon>
        <taxon>Lepidoptera</taxon>
        <taxon>Glossata</taxon>
        <taxon>Ditrysia</taxon>
        <taxon>Papilionoidea</taxon>
        <taxon>Pieridae</taxon>
        <taxon>Pierinae</taxon>
        <taxon>Pieris</taxon>
    </lineage>
</organism>
<dbReference type="CDD" id="cd00190">
    <property type="entry name" value="Tryp_SPc"/>
    <property type="match status" value="1"/>
</dbReference>
<dbReference type="GO" id="GO:0005576">
    <property type="term" value="C:extracellular region"/>
    <property type="evidence" value="ECO:0007669"/>
    <property type="project" value="UniProtKB-SubCell"/>
</dbReference>
<dbReference type="InterPro" id="IPR001254">
    <property type="entry name" value="Trypsin_dom"/>
</dbReference>
<evidence type="ECO:0000256" key="2">
    <source>
        <dbReference type="ARBA" id="ARBA00022656"/>
    </source>
</evidence>
<dbReference type="Pfam" id="PF00089">
    <property type="entry name" value="Trypsin"/>
    <property type="match status" value="1"/>
</dbReference>
<dbReference type="PROSITE" id="PS00134">
    <property type="entry name" value="TRYPSIN_HIS"/>
    <property type="match status" value="1"/>
</dbReference>
<dbReference type="EMBL" id="CALOZG010000051">
    <property type="protein sequence ID" value="CAH4035986.1"/>
    <property type="molecule type" value="Genomic_DNA"/>
</dbReference>
<evidence type="ECO:0000313" key="12">
    <source>
        <dbReference type="EMBL" id="CAH4035986.1"/>
    </source>
</evidence>
<keyword evidence="13" id="KW-1185">Reference proteome</keyword>
<comment type="subcellular location">
    <subcellularLocation>
        <location evidence="1">Secreted</location>
        <location evidence="1">Extracellular space</location>
    </subcellularLocation>
</comment>
<comment type="similarity">
    <text evidence="6">Belongs to the peptidase S1 family. CLIP subfamily.</text>
</comment>
<dbReference type="PANTHER" id="PTHR24252">
    <property type="entry name" value="ACROSIN-RELATED"/>
    <property type="match status" value="1"/>
</dbReference>
<dbReference type="Proteomes" id="UP001152562">
    <property type="component" value="Unassembled WGS sequence"/>
</dbReference>
<keyword evidence="9" id="KW-0378">Hydrolase</keyword>
<dbReference type="SMART" id="SM00680">
    <property type="entry name" value="CLIP"/>
    <property type="match status" value="1"/>
</dbReference>
<dbReference type="PROSITE" id="PS50240">
    <property type="entry name" value="TRYPSIN_DOM"/>
    <property type="match status" value="1"/>
</dbReference>
<dbReference type="GO" id="GO:0004252">
    <property type="term" value="F:serine-type endopeptidase activity"/>
    <property type="evidence" value="ECO:0007669"/>
    <property type="project" value="InterPro"/>
</dbReference>
<dbReference type="InterPro" id="IPR043504">
    <property type="entry name" value="Peptidase_S1_PA_chymotrypsin"/>
</dbReference>
<evidence type="ECO:0000256" key="1">
    <source>
        <dbReference type="ARBA" id="ARBA00004239"/>
    </source>
</evidence>
<evidence type="ECO:0000256" key="7">
    <source>
        <dbReference type="ARBA" id="ARBA00055534"/>
    </source>
</evidence>
<evidence type="ECO:0000256" key="9">
    <source>
        <dbReference type="RuleBase" id="RU363034"/>
    </source>
</evidence>
<dbReference type="GO" id="GO:0006508">
    <property type="term" value="P:proteolysis"/>
    <property type="evidence" value="ECO:0007669"/>
    <property type="project" value="UniProtKB-KW"/>
</dbReference>
<reference evidence="12" key="1">
    <citation type="submission" date="2022-05" db="EMBL/GenBank/DDBJ databases">
        <authorList>
            <person name="Okamura Y."/>
        </authorList>
    </citation>
    <scope>NUCLEOTIDE SEQUENCE</scope>
</reference>
<proteinExistence type="inferred from homology"/>
<evidence type="ECO:0000256" key="10">
    <source>
        <dbReference type="SAM" id="SignalP"/>
    </source>
</evidence>
<sequence>MLIHLAIVFSLLACAKSLSEGDSCAIMDGSPGICKAINDCSYAEDDFRKHLKPMKCGHSEFDPFICCDSPSESPLGVTTPKIRGRKTTETDQLKGKEFSLECDKAERRGQKAYDKCLEYQEKYVYPCRPGPTGNIRVDDCTWKPEQLIIGGVDAYKGEFPHMALLGYGNDKLEWLCGGVIISERYVLTAGHCTYSAYKHSPVKKIRVGILKRSDAVDSSKEYNVVPIKYPEYHSPLRYNDIALLQTDRDIELNKYVVPACLHDGGADIFKNSAIVTGWGTTVYKSRDFSDVLQKARVERFESVECEKKYNHIRLMPNGFNSTTQLCYGDRFSNRDTCEGDSGGPLQKIHPTIRCMYSVIGITSMGKSCGIAGEPSIYTRVEYYLPWIEEIVWP</sequence>
<keyword evidence="2" id="KW-0800">Toxin</keyword>
<dbReference type="SMART" id="SM00020">
    <property type="entry name" value="Tryp_SPc"/>
    <property type="match status" value="1"/>
</dbReference>
<evidence type="ECO:0000256" key="5">
    <source>
        <dbReference type="ARBA" id="ARBA00023240"/>
    </source>
</evidence>
<dbReference type="AlphaFoldDB" id="A0A9P0XIR2"/>
<dbReference type="PANTHER" id="PTHR24252:SF7">
    <property type="entry name" value="HYALIN"/>
    <property type="match status" value="1"/>
</dbReference>
<keyword evidence="4" id="KW-1015">Disulfide bond</keyword>
<keyword evidence="9" id="KW-0720">Serine protease</keyword>
<dbReference type="InterPro" id="IPR009003">
    <property type="entry name" value="Peptidase_S1_PA"/>
</dbReference>
<keyword evidence="8" id="KW-1205">Fibrinolytic toxin</keyword>
<evidence type="ECO:0000256" key="3">
    <source>
        <dbReference type="ARBA" id="ARBA00022729"/>
    </source>
</evidence>
<name>A0A9P0XIR2_PIEBR</name>
<feature type="chain" id="PRO_5040334665" description="Peptidase S1 domain-containing protein" evidence="10">
    <location>
        <begin position="18"/>
        <end position="393"/>
    </location>
</feature>
<dbReference type="GO" id="GO:0090729">
    <property type="term" value="F:toxin activity"/>
    <property type="evidence" value="ECO:0007669"/>
    <property type="project" value="UniProtKB-KW"/>
</dbReference>
<feature type="signal peptide" evidence="10">
    <location>
        <begin position="1"/>
        <end position="17"/>
    </location>
</feature>
<evidence type="ECO:0000259" key="11">
    <source>
        <dbReference type="PROSITE" id="PS50240"/>
    </source>
</evidence>
<comment type="function">
    <text evidence="7">Fibrinolytic activity; shows preferential cleavage of Arg-Gly bonds in all three fibrinogen chains. Contact with the caterpillars causes severe bleeding, due the anticoagulant effect of the protein.</text>
</comment>
<keyword evidence="5" id="KW-1199">Hemostasis impairing toxin</keyword>
<keyword evidence="9" id="KW-0645">Protease</keyword>
<evidence type="ECO:0000256" key="6">
    <source>
        <dbReference type="ARBA" id="ARBA00024195"/>
    </source>
</evidence>
<accession>A0A9P0XIR2</accession>
<dbReference type="InterPro" id="IPR001314">
    <property type="entry name" value="Peptidase_S1A"/>
</dbReference>
<comment type="caution">
    <text evidence="12">The sequence shown here is derived from an EMBL/GenBank/DDBJ whole genome shotgun (WGS) entry which is preliminary data.</text>
</comment>
<dbReference type="InterPro" id="IPR018114">
    <property type="entry name" value="TRYPSIN_HIS"/>
</dbReference>
<evidence type="ECO:0000256" key="4">
    <source>
        <dbReference type="ARBA" id="ARBA00023157"/>
    </source>
</evidence>
<dbReference type="FunFam" id="2.40.10.10:FF:000068">
    <property type="entry name" value="transmembrane protease serine 2"/>
    <property type="match status" value="1"/>
</dbReference>
<dbReference type="PRINTS" id="PR00722">
    <property type="entry name" value="CHYMOTRYPSIN"/>
</dbReference>
<dbReference type="Gene3D" id="2.40.10.10">
    <property type="entry name" value="Trypsin-like serine proteases"/>
    <property type="match status" value="1"/>
</dbReference>
<dbReference type="InterPro" id="IPR022700">
    <property type="entry name" value="CLIP"/>
</dbReference>
<evidence type="ECO:0000256" key="8">
    <source>
        <dbReference type="ARBA" id="ARBA00084094"/>
    </source>
</evidence>
<protein>
    <recommendedName>
        <fullName evidence="11">Peptidase S1 domain-containing protein</fullName>
    </recommendedName>
</protein>
<evidence type="ECO:0000313" key="13">
    <source>
        <dbReference type="Proteomes" id="UP001152562"/>
    </source>
</evidence>